<dbReference type="Pfam" id="PF12790">
    <property type="entry name" value="T6SS-SciN"/>
    <property type="match status" value="1"/>
</dbReference>
<dbReference type="InterPro" id="IPR017734">
    <property type="entry name" value="T6SS_SciN"/>
</dbReference>
<sequence>MKNILLILLFTLSIILTGCHPGLHLNVSATDHLNPDINRHPSPVVMYLYTMKQRELFDLANFKSLTNPSKTLDDSLVKSYIFEIYPGQAKALSLPLTKTENYIGIFAAYRKLPSENWKKVIDISTHPSSVTLTIKLDSNTMHINQ</sequence>
<dbReference type="PANTHER" id="PTHR37625">
    <property type="entry name" value="OUTER MEMBRANE LIPOPROTEIN-RELATED"/>
    <property type="match status" value="1"/>
</dbReference>
<gene>
    <name evidence="1" type="ORF">KU39_2443</name>
</gene>
<dbReference type="InterPro" id="IPR038706">
    <property type="entry name" value="Type_VI_SciN-like_sf"/>
</dbReference>
<name>A0A1L6TDW2_PISSA</name>
<organism evidence="1 2">
    <name type="scientific">Piscirickettsia salmonis</name>
    <dbReference type="NCBI Taxonomy" id="1238"/>
    <lineage>
        <taxon>Bacteria</taxon>
        <taxon>Pseudomonadati</taxon>
        <taxon>Pseudomonadota</taxon>
        <taxon>Gammaproteobacteria</taxon>
        <taxon>Thiotrichales</taxon>
        <taxon>Piscirickettsiaceae</taxon>
        <taxon>Piscirickettsia</taxon>
    </lineage>
</organism>
<dbReference type="RefSeq" id="WP_017376343.1">
    <property type="nucleotide sequence ID" value="NZ_CP013791.1"/>
</dbReference>
<protein>
    <submittedName>
        <fullName evidence="1">Type VI secretion system VasD-like protein</fullName>
    </submittedName>
</protein>
<evidence type="ECO:0000313" key="1">
    <source>
        <dbReference type="EMBL" id="ALB23621.1"/>
    </source>
</evidence>
<dbReference type="EMBL" id="CP012508">
    <property type="protein sequence ID" value="ALB23621.1"/>
    <property type="molecule type" value="Genomic_DNA"/>
</dbReference>
<dbReference type="Gene3D" id="2.60.40.4150">
    <property type="entry name" value="Type VI secretion system, lipoprotein SciN"/>
    <property type="match status" value="1"/>
</dbReference>
<reference evidence="1 2" key="1">
    <citation type="journal article" date="2014" name="Genome Announc.">
        <title>Comparative Genome Analysis of Two Isolates of the Fish Pathogen Piscirickettsia salmonis from Different Hosts Reveals Major Differences in Virulence-Associated Secretion Systems.</title>
        <authorList>
            <person name="Bohle H."/>
            <person name="Henriquez P."/>
            <person name="Grothusen H."/>
            <person name="Navas E."/>
            <person name="Sandoval A."/>
            <person name="Bustamante F."/>
            <person name="Bustos P."/>
            <person name="Mancilla M."/>
        </authorList>
    </citation>
    <scope>NUCLEOTIDE SEQUENCE [LARGE SCALE GENOMIC DNA]</scope>
    <source>
        <strain evidence="2">B1-32597</strain>
    </source>
</reference>
<dbReference type="AlphaFoldDB" id="A0A1L6TDW2"/>
<dbReference type="OrthoDB" id="5471061at2"/>
<dbReference type="PANTHER" id="PTHR37625:SF4">
    <property type="entry name" value="OUTER MEMBRANE LIPOPROTEIN"/>
    <property type="match status" value="1"/>
</dbReference>
<proteinExistence type="predicted"/>
<evidence type="ECO:0000313" key="2">
    <source>
        <dbReference type="Proteomes" id="UP000029558"/>
    </source>
</evidence>
<dbReference type="Proteomes" id="UP000029558">
    <property type="component" value="Chromosome"/>
</dbReference>
<dbReference type="NCBIfam" id="TIGR03352">
    <property type="entry name" value="VI_chp_3"/>
    <property type="match status" value="1"/>
</dbReference>
<dbReference type="PROSITE" id="PS51257">
    <property type="entry name" value="PROKAR_LIPOPROTEIN"/>
    <property type="match status" value="1"/>
</dbReference>
<accession>A0A1L6TDW2</accession>